<sequence length="342" mass="36164">MSVRVRGRHRRGQAVLEAALGMLVFTTVLVFLIHFSEISVFSVKVTAATHAALLDAPGHRLHDWPGDSDPSRQAVIDAAAATTNSYADFDGLSRTPGPGTGITQVFTRTDGMQVTCTPNGPGYDPHPFAYVAYSDGGGIACQARAQLAAFQFPQRFVEDSQGTTGFFKEGHYNMAPLNVCGIGRAWQSGACSASLTSMLDDWGLTGDGESGSCPIVPDVPAPCPTNLPYWNMAASVYAASLLTNAMGPDFSGSSLALGIVGSIPLPFFYGAENMFWMSAMGEEWGFLQPMPVDPGGYYGPAALIYAWPTSPGAMPPGPFLGAVPYPLAWAQRDGCFLGKNCP</sequence>
<keyword evidence="1" id="KW-0472">Membrane</keyword>
<keyword evidence="1" id="KW-1133">Transmembrane helix</keyword>
<dbReference type="EMBL" id="RAWK01000042">
    <property type="protein sequence ID" value="RKH70525.1"/>
    <property type="molecule type" value="Genomic_DNA"/>
</dbReference>
<dbReference type="Proteomes" id="UP000267003">
    <property type="component" value="Unassembled WGS sequence"/>
</dbReference>
<accession>A0A3A8QVR0</accession>
<dbReference type="RefSeq" id="WP_120554964.1">
    <property type="nucleotide sequence ID" value="NZ_RAWK01000042.1"/>
</dbReference>
<evidence type="ECO:0000313" key="3">
    <source>
        <dbReference type="Proteomes" id="UP000267003"/>
    </source>
</evidence>
<comment type="caution">
    <text evidence="2">The sequence shown here is derived from an EMBL/GenBank/DDBJ whole genome shotgun (WGS) entry which is preliminary data.</text>
</comment>
<evidence type="ECO:0000256" key="1">
    <source>
        <dbReference type="SAM" id="Phobius"/>
    </source>
</evidence>
<organism evidence="2 3">
    <name type="scientific">Corallococcus aberystwythensis</name>
    <dbReference type="NCBI Taxonomy" id="2316722"/>
    <lineage>
        <taxon>Bacteria</taxon>
        <taxon>Pseudomonadati</taxon>
        <taxon>Myxococcota</taxon>
        <taxon>Myxococcia</taxon>
        <taxon>Myxococcales</taxon>
        <taxon>Cystobacterineae</taxon>
        <taxon>Myxococcaceae</taxon>
        <taxon>Corallococcus</taxon>
    </lineage>
</organism>
<keyword evidence="1" id="KW-0812">Transmembrane</keyword>
<evidence type="ECO:0000313" key="2">
    <source>
        <dbReference type="EMBL" id="RKH70525.1"/>
    </source>
</evidence>
<protein>
    <submittedName>
        <fullName evidence="2">Pilus assembly protein</fullName>
    </submittedName>
</protein>
<name>A0A3A8QVR0_9BACT</name>
<dbReference type="OrthoDB" id="5497245at2"/>
<keyword evidence="3" id="KW-1185">Reference proteome</keyword>
<dbReference type="AlphaFoldDB" id="A0A3A8QVR0"/>
<feature type="transmembrane region" description="Helical" evidence="1">
    <location>
        <begin position="14"/>
        <end position="35"/>
    </location>
</feature>
<proteinExistence type="predicted"/>
<reference evidence="3" key="1">
    <citation type="submission" date="2018-09" db="EMBL/GenBank/DDBJ databases">
        <authorList>
            <person name="Livingstone P.G."/>
            <person name="Whitworth D.E."/>
        </authorList>
    </citation>
    <scope>NUCLEOTIDE SEQUENCE [LARGE SCALE GENOMIC DNA]</scope>
    <source>
        <strain evidence="3">AB050A</strain>
    </source>
</reference>
<gene>
    <name evidence="2" type="ORF">D7W81_09195</name>
</gene>